<dbReference type="AlphaFoldDB" id="A0A0R1V3V1"/>
<feature type="transmembrane region" description="Helical" evidence="1">
    <location>
        <begin position="92"/>
        <end position="125"/>
    </location>
</feature>
<evidence type="ECO:0000256" key="1">
    <source>
        <dbReference type="SAM" id="Phobius"/>
    </source>
</evidence>
<proteinExistence type="predicted"/>
<reference evidence="2 3" key="1">
    <citation type="journal article" date="2015" name="Genome Announc.">
        <title>Expanding the biotechnology potential of lactobacilli through comparative genomics of 213 strains and associated genera.</title>
        <authorList>
            <person name="Sun Z."/>
            <person name="Harris H.M."/>
            <person name="McCann A."/>
            <person name="Guo C."/>
            <person name="Argimon S."/>
            <person name="Zhang W."/>
            <person name="Yang X."/>
            <person name="Jeffery I.B."/>
            <person name="Cooney J.C."/>
            <person name="Kagawa T.F."/>
            <person name="Liu W."/>
            <person name="Song Y."/>
            <person name="Salvetti E."/>
            <person name="Wrobel A."/>
            <person name="Rasinkangas P."/>
            <person name="Parkhill J."/>
            <person name="Rea M.C."/>
            <person name="O'Sullivan O."/>
            <person name="Ritari J."/>
            <person name="Douillard F.P."/>
            <person name="Paul Ross R."/>
            <person name="Yang R."/>
            <person name="Briner A.E."/>
            <person name="Felis G.E."/>
            <person name="de Vos W.M."/>
            <person name="Barrangou R."/>
            <person name="Klaenhammer T.R."/>
            <person name="Caufield P.W."/>
            <person name="Cui Y."/>
            <person name="Zhang H."/>
            <person name="O'Toole P.W."/>
        </authorList>
    </citation>
    <scope>NUCLEOTIDE SEQUENCE [LARGE SCALE GENOMIC DNA]</scope>
    <source>
        <strain evidence="2 3">DSM 16230</strain>
    </source>
</reference>
<accession>A0A0R1V3V1</accession>
<keyword evidence="1" id="KW-0472">Membrane</keyword>
<dbReference type="PATRIC" id="fig|1423801.4.peg.1499"/>
<feature type="transmembrane region" description="Helical" evidence="1">
    <location>
        <begin position="65"/>
        <end position="83"/>
    </location>
</feature>
<gene>
    <name evidence="2" type="ORF">FD50_GL001461</name>
</gene>
<evidence type="ECO:0000313" key="3">
    <source>
        <dbReference type="Proteomes" id="UP000051166"/>
    </source>
</evidence>
<evidence type="ECO:0008006" key="4">
    <source>
        <dbReference type="Google" id="ProtNLM"/>
    </source>
</evidence>
<comment type="caution">
    <text evidence="2">The sequence shown here is derived from an EMBL/GenBank/DDBJ whole genome shotgun (WGS) entry which is preliminary data.</text>
</comment>
<protein>
    <recommendedName>
        <fullName evidence="4">Integral membrane protein</fullName>
    </recommendedName>
</protein>
<dbReference type="OrthoDB" id="2300150at2"/>
<dbReference type="GeneID" id="98308757"/>
<organism evidence="2 3">
    <name type="scientific">Liquorilactobacillus satsumensis DSM 16230 = JCM 12392</name>
    <dbReference type="NCBI Taxonomy" id="1423801"/>
    <lineage>
        <taxon>Bacteria</taxon>
        <taxon>Bacillati</taxon>
        <taxon>Bacillota</taxon>
        <taxon>Bacilli</taxon>
        <taxon>Lactobacillales</taxon>
        <taxon>Lactobacillaceae</taxon>
        <taxon>Liquorilactobacillus</taxon>
    </lineage>
</organism>
<dbReference type="STRING" id="1423801.FD50_GL001461"/>
<feature type="transmembrane region" description="Helical" evidence="1">
    <location>
        <begin position="29"/>
        <end position="53"/>
    </location>
</feature>
<dbReference type="Proteomes" id="UP000051166">
    <property type="component" value="Unassembled WGS sequence"/>
</dbReference>
<evidence type="ECO:0000313" key="2">
    <source>
        <dbReference type="EMBL" id="KRL97477.1"/>
    </source>
</evidence>
<keyword evidence="1" id="KW-1133">Transmembrane helix</keyword>
<keyword evidence="3" id="KW-1185">Reference proteome</keyword>
<name>A0A0R1V3V1_9LACO</name>
<dbReference type="RefSeq" id="WP_056961245.1">
    <property type="nucleotide sequence ID" value="NZ_AZFQ01000052.1"/>
</dbReference>
<dbReference type="EMBL" id="AZFQ01000052">
    <property type="protein sequence ID" value="KRL97477.1"/>
    <property type="molecule type" value="Genomic_DNA"/>
</dbReference>
<sequence>MSKVIRGVDGKKYKQVTPNNVNRKRTPEIILSAISLLLSIVLIGSGLGVASFADAWGGGGYYTGKFLIGILLAIVAFALTFLINKHHTLNSWLIIIIGVFILLACGVYGILGGIFFIATGILALVRK</sequence>
<keyword evidence="1" id="KW-0812">Transmembrane</keyword>